<gene>
    <name evidence="2" type="ORF">QRD43_11760</name>
</gene>
<dbReference type="Pfam" id="PF00144">
    <property type="entry name" value="Beta-lactamase"/>
    <property type="match status" value="1"/>
</dbReference>
<keyword evidence="3" id="KW-1185">Reference proteome</keyword>
<dbReference type="PANTHER" id="PTHR43283:SF18">
    <property type="match status" value="1"/>
</dbReference>
<dbReference type="Proteomes" id="UP001238603">
    <property type="component" value="Unassembled WGS sequence"/>
</dbReference>
<dbReference type="InterPro" id="IPR050789">
    <property type="entry name" value="Diverse_Enzym_Activities"/>
</dbReference>
<name>A0ABT7LIB4_9BURK</name>
<evidence type="ECO:0000313" key="3">
    <source>
        <dbReference type="Proteomes" id="UP001238603"/>
    </source>
</evidence>
<evidence type="ECO:0000259" key="1">
    <source>
        <dbReference type="Pfam" id="PF00144"/>
    </source>
</evidence>
<protein>
    <submittedName>
        <fullName evidence="2">Serine hydrolase domain-containing protein</fullName>
        <ecNumber evidence="2">3.1.1.103</ecNumber>
    </submittedName>
</protein>
<accession>A0ABT7LIB4</accession>
<keyword evidence="2" id="KW-0378">Hydrolase</keyword>
<dbReference type="RefSeq" id="WP_285982672.1">
    <property type="nucleotide sequence ID" value="NZ_JASVDS010000003.1"/>
</dbReference>
<comment type="caution">
    <text evidence="2">The sequence shown here is derived from an EMBL/GenBank/DDBJ whole genome shotgun (WGS) entry which is preliminary data.</text>
</comment>
<dbReference type="InterPro" id="IPR012338">
    <property type="entry name" value="Beta-lactam/transpept-like"/>
</dbReference>
<dbReference type="EC" id="3.1.1.103" evidence="2"/>
<organism evidence="2 3">
    <name type="scientific">Roseateles subflavus</name>
    <dbReference type="NCBI Taxonomy" id="3053353"/>
    <lineage>
        <taxon>Bacteria</taxon>
        <taxon>Pseudomonadati</taxon>
        <taxon>Pseudomonadota</taxon>
        <taxon>Betaproteobacteria</taxon>
        <taxon>Burkholderiales</taxon>
        <taxon>Sphaerotilaceae</taxon>
        <taxon>Roseateles</taxon>
    </lineage>
</organism>
<reference evidence="2 3" key="1">
    <citation type="submission" date="2023-06" db="EMBL/GenBank/DDBJ databases">
        <title>Pelomonas sp. APW6 16S ribosomal RNA gene genome sequencing and assembly.</title>
        <authorList>
            <person name="Woo H."/>
        </authorList>
    </citation>
    <scope>NUCLEOTIDE SEQUENCE [LARGE SCALE GENOMIC DNA]</scope>
    <source>
        <strain evidence="2 3">APW6</strain>
    </source>
</reference>
<dbReference type="Gene3D" id="3.40.710.10">
    <property type="entry name" value="DD-peptidase/beta-lactamase superfamily"/>
    <property type="match status" value="1"/>
</dbReference>
<dbReference type="InterPro" id="IPR001466">
    <property type="entry name" value="Beta-lactam-related"/>
</dbReference>
<dbReference type="PANTHER" id="PTHR43283">
    <property type="entry name" value="BETA-LACTAMASE-RELATED"/>
    <property type="match status" value="1"/>
</dbReference>
<dbReference type="SUPFAM" id="SSF56601">
    <property type="entry name" value="beta-lactamase/transpeptidase-like"/>
    <property type="match status" value="1"/>
</dbReference>
<feature type="domain" description="Beta-lactamase-related" evidence="1">
    <location>
        <begin position="44"/>
        <end position="332"/>
    </location>
</feature>
<dbReference type="EMBL" id="JASVDS010000003">
    <property type="protein sequence ID" value="MDL5032579.1"/>
    <property type="molecule type" value="Genomic_DNA"/>
</dbReference>
<sequence length="353" mass="37897">MPAALHPLSLGLPGRRHALLRSLAVLAAGPSLGVLARAGPDECGLALARLQGGRLVEGASPACRAPDGGDAVFQAASLAKPVVATLALKRVQRGELDLDRPLSEMLPQGYPHRQNLFALRQAPVVDHVPVEVLRTMSVRHLLSHTAGLPHWADRGPLRLEGRPGERWRYSGEGYVLLQHLLQTLSGLPLQALAARELFEPLGLRRAAFRLTDALAPALVSGHAAQGQVRQLRFPYEIAASSLYVSAPDYARFMASLLADRALLALITSASVPVPQVPDLRWGLGWALERTAGREAIWHWGSNPGFRALAMADLGSRDAAVVLTASEDGMPQAKALVREHVPGRHPALDFSLVQ</sequence>
<dbReference type="GO" id="GO:0016787">
    <property type="term" value="F:hydrolase activity"/>
    <property type="evidence" value="ECO:0007669"/>
    <property type="project" value="UniProtKB-KW"/>
</dbReference>
<evidence type="ECO:0000313" key="2">
    <source>
        <dbReference type="EMBL" id="MDL5032579.1"/>
    </source>
</evidence>
<proteinExistence type="predicted"/>